<sequence>MEAFLVSTGLVAIAEIGDKTQLLAILLAARFRKPVPILLGILVATIGNHALAAAVGSVAGAFFDGPWMKWVLGLAFIAFAGWALIPDKFEDKDAPRDRAGASIFWTTLVAFFFVEMGDKTQVATVALGARFHDVVLVSLGTTLGMMLANTPAVFLGDVAATRLPLKAIRIAAAASFAAIGLWILIWG</sequence>
<keyword evidence="8" id="KW-1185">Reference proteome</keyword>
<dbReference type="Proteomes" id="UP001598130">
    <property type="component" value="Unassembled WGS sequence"/>
</dbReference>
<dbReference type="Pfam" id="PF01169">
    <property type="entry name" value="GDT1"/>
    <property type="match status" value="2"/>
</dbReference>
<keyword evidence="5 6" id="KW-0472">Membrane</keyword>
<organism evidence="7 8">
    <name type="scientific">Phenylobacterium ferrooxidans</name>
    <dbReference type="NCBI Taxonomy" id="2982689"/>
    <lineage>
        <taxon>Bacteria</taxon>
        <taxon>Pseudomonadati</taxon>
        <taxon>Pseudomonadota</taxon>
        <taxon>Alphaproteobacteria</taxon>
        <taxon>Caulobacterales</taxon>
        <taxon>Caulobacteraceae</taxon>
        <taxon>Phenylobacterium</taxon>
    </lineage>
</organism>
<name>A0ABW6CRJ2_9CAUL</name>
<keyword evidence="3 6" id="KW-0812">Transmembrane</keyword>
<feature type="transmembrane region" description="Helical" evidence="6">
    <location>
        <begin position="97"/>
        <end position="114"/>
    </location>
</feature>
<evidence type="ECO:0000256" key="2">
    <source>
        <dbReference type="ARBA" id="ARBA00009190"/>
    </source>
</evidence>
<gene>
    <name evidence="7" type="ORF">OCL97_16495</name>
</gene>
<reference evidence="7 8" key="1">
    <citation type="submission" date="2022-09" db="EMBL/GenBank/DDBJ databases">
        <title>New species of Phenylobacterium.</title>
        <authorList>
            <person name="Mieszkin S."/>
        </authorList>
    </citation>
    <scope>NUCLEOTIDE SEQUENCE [LARGE SCALE GENOMIC DNA]</scope>
    <source>
        <strain evidence="7 8">HK31-G</strain>
    </source>
</reference>
<accession>A0ABW6CRJ2</accession>
<evidence type="ECO:0000256" key="5">
    <source>
        <dbReference type="ARBA" id="ARBA00023136"/>
    </source>
</evidence>
<dbReference type="InterPro" id="IPR001727">
    <property type="entry name" value="GDT1-like"/>
</dbReference>
<feature type="transmembrane region" description="Helical" evidence="6">
    <location>
        <begin position="134"/>
        <end position="155"/>
    </location>
</feature>
<evidence type="ECO:0000256" key="3">
    <source>
        <dbReference type="ARBA" id="ARBA00022692"/>
    </source>
</evidence>
<evidence type="ECO:0000313" key="8">
    <source>
        <dbReference type="Proteomes" id="UP001598130"/>
    </source>
</evidence>
<keyword evidence="4 6" id="KW-1133">Transmembrane helix</keyword>
<dbReference type="PANTHER" id="PTHR12608:SF1">
    <property type="entry name" value="TRANSMEMBRANE PROTEIN 165"/>
    <property type="match status" value="1"/>
</dbReference>
<comment type="caution">
    <text evidence="7">The sequence shown here is derived from an EMBL/GenBank/DDBJ whole genome shotgun (WGS) entry which is preliminary data.</text>
</comment>
<evidence type="ECO:0000256" key="1">
    <source>
        <dbReference type="ARBA" id="ARBA00004141"/>
    </source>
</evidence>
<dbReference type="RefSeq" id="WP_305761391.1">
    <property type="nucleotide sequence ID" value="NZ_JAOTJD010000035.1"/>
</dbReference>
<evidence type="ECO:0000256" key="6">
    <source>
        <dbReference type="RuleBase" id="RU365102"/>
    </source>
</evidence>
<protein>
    <recommendedName>
        <fullName evidence="6">GDT1 family protein</fullName>
    </recommendedName>
</protein>
<comment type="subcellular location">
    <subcellularLocation>
        <location evidence="1 6">Membrane</location>
        <topology evidence="1 6">Multi-pass membrane protein</topology>
    </subcellularLocation>
</comment>
<evidence type="ECO:0000256" key="4">
    <source>
        <dbReference type="ARBA" id="ARBA00022989"/>
    </source>
</evidence>
<feature type="transmembrane region" description="Helical" evidence="6">
    <location>
        <begin position="167"/>
        <end position="186"/>
    </location>
</feature>
<evidence type="ECO:0000313" key="7">
    <source>
        <dbReference type="EMBL" id="MFD3265559.1"/>
    </source>
</evidence>
<dbReference type="EMBL" id="JAOTJD010000035">
    <property type="protein sequence ID" value="MFD3265559.1"/>
    <property type="molecule type" value="Genomic_DNA"/>
</dbReference>
<comment type="similarity">
    <text evidence="2 6">Belongs to the GDT1 family.</text>
</comment>
<dbReference type="PANTHER" id="PTHR12608">
    <property type="entry name" value="TRANSMEMBRANE PROTEIN HTP-1 RELATED"/>
    <property type="match status" value="1"/>
</dbReference>
<feature type="transmembrane region" description="Helical" evidence="6">
    <location>
        <begin position="37"/>
        <end position="61"/>
    </location>
</feature>
<proteinExistence type="inferred from homology"/>
<feature type="transmembrane region" description="Helical" evidence="6">
    <location>
        <begin position="67"/>
        <end position="85"/>
    </location>
</feature>